<evidence type="ECO:0000256" key="14">
    <source>
        <dbReference type="SAM" id="MobiDB-lite"/>
    </source>
</evidence>
<comment type="function">
    <text evidence="11">Mitochondrial ribosome (mitoribosome) assembly factor. Binds at the interface of the head and body domains of the mitochondrial small ribosomal subunit (mt-SSU), occluding the mRNA channel and preventing compaction of the head domain towards the body. Probable inactive methyltransferase: retains the characteristic folding and ability to bind S-adenosyl-L-methionine, but it probably lost its methyltransferase activity.</text>
</comment>
<dbReference type="GO" id="GO:0008168">
    <property type="term" value="F:methyltransferase activity"/>
    <property type="evidence" value="ECO:0007669"/>
    <property type="project" value="UniProtKB-KW"/>
</dbReference>
<proteinExistence type="inferred from homology"/>
<evidence type="ECO:0000256" key="8">
    <source>
        <dbReference type="ARBA" id="ARBA00023004"/>
    </source>
</evidence>
<dbReference type="UniPathway" id="UPA00028">
    <property type="reaction ID" value="UER00003"/>
</dbReference>
<keyword evidence="6" id="KW-0479">Metal-binding</keyword>
<reference evidence="15 16" key="1">
    <citation type="journal article" date="2012" name="Eukaryot. Cell">
        <title>Draft genome sequence of CBS 2479, the standard type strain of Trichosporon asahii.</title>
        <authorList>
            <person name="Yang R.Y."/>
            <person name="Li H.T."/>
            <person name="Zhu H."/>
            <person name="Zhou G.P."/>
            <person name="Wang M."/>
            <person name="Wang L."/>
        </authorList>
    </citation>
    <scope>NUCLEOTIDE SEQUENCE [LARGE SCALE GENOMIC DNA]</scope>
    <source>
        <strain evidence="16">ATCC 90039 / CBS 2479 / JCM 2466 / KCTC 7840 / NCYC 2677 / UAMH 7654</strain>
    </source>
</reference>
<keyword evidence="8" id="KW-0408">Iron</keyword>
<keyword evidence="9" id="KW-0411">Iron-sulfur</keyword>
<feature type="region of interest" description="Disordered" evidence="14">
    <location>
        <begin position="556"/>
        <end position="583"/>
    </location>
</feature>
<keyword evidence="15" id="KW-0489">Methyltransferase</keyword>
<comment type="caution">
    <text evidence="15">The sequence shown here is derived from an EMBL/GenBank/DDBJ whole genome shotgun (WGS) entry which is preliminary data.</text>
</comment>
<evidence type="ECO:0000256" key="2">
    <source>
        <dbReference type="ARBA" id="ARBA00005033"/>
    </source>
</evidence>
<dbReference type="GO" id="GO:0003864">
    <property type="term" value="F:3-methyl-2-oxobutanoate hydroxymethyltransferase activity"/>
    <property type="evidence" value="ECO:0007669"/>
    <property type="project" value="UniProtKB-EC"/>
</dbReference>
<comment type="function">
    <text evidence="13">Catalyzes the reversible reaction in which hydroxymethyl group from 5,10-methylenetetrahydrofolate is transferred onto alpha-ketoisovalerate to form ketopantoate.</text>
</comment>
<feature type="region of interest" description="Disordered" evidence="14">
    <location>
        <begin position="652"/>
        <end position="675"/>
    </location>
</feature>
<sequence length="982" mass="108330">MIPRILARPPRAPRVHAVSNPTTTLLRRHYAKPKDKQSIVDEPPHTEPILDPSFAALMNDVNMSLKRAKQGEKSYVAEKDITPVPASEQPAEVEEGEEDAQAPRRPPRRSPAAMFGTKNIGMIVLPDWLIEGVQNEVEQVDNRRIVREKYLEMLEPKKEKSDKTNSRNTEQHALARAAAFLPAQARSSRRQTALPRDSGKLRRALTKLTPRAATEELGVDAIREFTLIQRTRWGLALAERLAQPLAIDVNLDEMDFKRDISFAGLPQPPQVAMSTFMMSMLPTAQSRRDHLKQLLETDAEHIVVVDRGSTEVWEAMDAARTFLMEHSTPEHPLHITAPCPHQFTCPRAGTREACSFIQKVQRPPFLRRTKHAKRGEENITYSYLIISRGERPKSTATAGRFGVVAAELEAKKKAKATKRPELVPVEGGESGAFEVVNTAAMEYEVPPAESLDDPALVQSLREQAYSWPRLIAQPMKRSGHVVMDMCAPSGNLERRRYAKSTGKQEYYDARRTAWGDLFPHESKAKIEVRDRGIIHLKKTLSEAELIEQERDIKRKEKAKREAAKLAANTGKAPPPPLLEPAEPTQSVYAEPRTVKGKNGLAFESTGDPELDALYKQLGIAPVVAEPVMGSPEGMTEEEEMEQELERMFGTFDPPPAEPEPMPTSKRGRRQAEAELTDTGLGVQKRFMSARPAELKGRPKLTVGALQKQYASGTPISVLTAYDYPTSRLCADAEVDIILVGDSLAQVALGYQSTTELTLSEMCHHIRAVRRGSGSSFILADMPFGSFEASVEEGVKSAVELVKAGADAVKIEGGAETLPLVRRLTSFGIAVMPHIGLMPQRAASTGYRVQGKQASAALDLIQLARDFEAAGAFGLLLEAIPHQLGALITAKVGIPTIGIGAGNQTSGQVLVLTDLLGTYGFDADCKAPKFVRLYAQSGEKEADAVRQYIADVRDRSFPKTGEETYTMPEKELGELRRLVDEMD</sequence>
<comment type="subcellular location">
    <subcellularLocation>
        <location evidence="1">Mitochondrion</location>
    </subcellularLocation>
</comment>
<dbReference type="GO" id="GO:0032259">
    <property type="term" value="P:methylation"/>
    <property type="evidence" value="ECO:0007669"/>
    <property type="project" value="UniProtKB-KW"/>
</dbReference>
<dbReference type="Gene3D" id="3.20.20.60">
    <property type="entry name" value="Phosphoenolpyruvate-binding domains"/>
    <property type="match status" value="1"/>
</dbReference>
<dbReference type="EMBL" id="ALBS01000322">
    <property type="protein sequence ID" value="EJT45757.1"/>
    <property type="molecule type" value="Genomic_DNA"/>
</dbReference>
<evidence type="ECO:0000256" key="13">
    <source>
        <dbReference type="RuleBase" id="RU362100"/>
    </source>
</evidence>
<dbReference type="NCBIfam" id="NF001452">
    <property type="entry name" value="PRK00311.1"/>
    <property type="match status" value="1"/>
</dbReference>
<feature type="compositionally biased region" description="Basic and acidic residues" evidence="14">
    <location>
        <begin position="71"/>
        <end position="81"/>
    </location>
</feature>
<feature type="region of interest" description="Disordered" evidence="14">
    <location>
        <begin position="1"/>
        <end position="20"/>
    </location>
</feature>
<dbReference type="EC" id="2.1.2.11" evidence="4 13"/>
<keyword evidence="10" id="KW-0496">Mitochondrion</keyword>
<accession>J6ESN2</accession>
<dbReference type="PANTHER" id="PTHR20881">
    <property type="entry name" value="3-METHYL-2-OXOBUTANOATE HYDROXYMETHYLTRANSFERASE"/>
    <property type="match status" value="1"/>
</dbReference>
<comment type="catalytic activity">
    <reaction evidence="12 13">
        <text>(6R)-5,10-methylene-5,6,7,8-tetrahydrofolate + 3-methyl-2-oxobutanoate + H2O = 2-dehydropantoate + (6S)-5,6,7,8-tetrahydrofolate</text>
        <dbReference type="Rhea" id="RHEA:11824"/>
        <dbReference type="ChEBI" id="CHEBI:11561"/>
        <dbReference type="ChEBI" id="CHEBI:11851"/>
        <dbReference type="ChEBI" id="CHEBI:15377"/>
        <dbReference type="ChEBI" id="CHEBI:15636"/>
        <dbReference type="ChEBI" id="CHEBI:57453"/>
        <dbReference type="EC" id="2.1.2.11"/>
    </reaction>
</comment>
<gene>
    <name evidence="15" type="ORF">A1Q1_05906</name>
</gene>
<dbReference type="VEuPathDB" id="FungiDB:A1Q1_05906"/>
<protein>
    <recommendedName>
        <fullName evidence="4 13">3-methyl-2-oxobutanoate hydroxymethyltransferase</fullName>
        <ecNumber evidence="4 13">2.1.2.11</ecNumber>
    </recommendedName>
</protein>
<evidence type="ECO:0000256" key="10">
    <source>
        <dbReference type="ARBA" id="ARBA00023128"/>
    </source>
</evidence>
<evidence type="ECO:0000313" key="16">
    <source>
        <dbReference type="Proteomes" id="UP000002748"/>
    </source>
</evidence>
<comment type="pathway">
    <text evidence="2 13">Cofactor biosynthesis; (R)-pantothenate biosynthesis; (R)-pantoate from 3-methyl-2-oxobutanoate: step 1/2.</text>
</comment>
<dbReference type="HOGENOM" id="CLU_303308_0_0_1"/>
<dbReference type="GO" id="GO:0006412">
    <property type="term" value="P:translation"/>
    <property type="evidence" value="ECO:0007669"/>
    <property type="project" value="InterPro"/>
</dbReference>
<dbReference type="Proteomes" id="UP000002748">
    <property type="component" value="Unassembled WGS sequence"/>
</dbReference>
<evidence type="ECO:0000313" key="15">
    <source>
        <dbReference type="EMBL" id="EJT45757.1"/>
    </source>
</evidence>
<evidence type="ECO:0000256" key="11">
    <source>
        <dbReference type="ARBA" id="ARBA00045681"/>
    </source>
</evidence>
<evidence type="ECO:0000256" key="5">
    <source>
        <dbReference type="ARBA" id="ARBA00022679"/>
    </source>
</evidence>
<dbReference type="InterPro" id="IPR015813">
    <property type="entry name" value="Pyrv/PenolPyrv_kinase-like_dom"/>
</dbReference>
<feature type="compositionally biased region" description="Pro residues" evidence="14">
    <location>
        <begin position="652"/>
        <end position="661"/>
    </location>
</feature>
<dbReference type="PANTHER" id="PTHR20881:SF0">
    <property type="entry name" value="3-METHYL-2-OXOBUTANOATE HYDROXYMETHYLTRANSFERASE"/>
    <property type="match status" value="1"/>
</dbReference>
<dbReference type="GO" id="GO:0015940">
    <property type="term" value="P:pantothenate biosynthetic process"/>
    <property type="evidence" value="ECO:0007669"/>
    <property type="project" value="UniProtKB-UniPathway"/>
</dbReference>
<feature type="compositionally biased region" description="Acidic residues" evidence="14">
    <location>
        <begin position="91"/>
        <end position="100"/>
    </location>
</feature>
<organism evidence="15 16">
    <name type="scientific">Trichosporon asahii var. asahii (strain ATCC 90039 / CBS 2479 / JCM 2466 / KCTC 7840 / NBRC 103889/ NCYC 2677 / UAMH 7654)</name>
    <name type="common">Yeast</name>
    <dbReference type="NCBI Taxonomy" id="1186058"/>
    <lineage>
        <taxon>Eukaryota</taxon>
        <taxon>Fungi</taxon>
        <taxon>Dikarya</taxon>
        <taxon>Basidiomycota</taxon>
        <taxon>Agaricomycotina</taxon>
        <taxon>Tremellomycetes</taxon>
        <taxon>Trichosporonales</taxon>
        <taxon>Trichosporonaceae</taxon>
        <taxon>Trichosporon</taxon>
    </lineage>
</organism>
<evidence type="ECO:0000256" key="1">
    <source>
        <dbReference type="ARBA" id="ARBA00004173"/>
    </source>
</evidence>
<dbReference type="KEGG" id="tasa:A1Q1_05906"/>
<dbReference type="GO" id="GO:0051536">
    <property type="term" value="F:iron-sulfur cluster binding"/>
    <property type="evidence" value="ECO:0007669"/>
    <property type="project" value="UniProtKB-KW"/>
</dbReference>
<dbReference type="InterPro" id="IPR015324">
    <property type="entry name" value="Ribosomal_Rsm22-like"/>
</dbReference>
<dbReference type="GO" id="GO:0000287">
    <property type="term" value="F:magnesium ion binding"/>
    <property type="evidence" value="ECO:0007669"/>
    <property type="project" value="TreeGrafter"/>
</dbReference>
<comment type="similarity">
    <text evidence="3 13">Belongs to the PanB family.</text>
</comment>
<dbReference type="Pfam" id="PF09243">
    <property type="entry name" value="Rsm22"/>
    <property type="match status" value="2"/>
</dbReference>
<dbReference type="GO" id="GO:0005739">
    <property type="term" value="C:mitochondrion"/>
    <property type="evidence" value="ECO:0007669"/>
    <property type="project" value="UniProtKB-SubCell"/>
</dbReference>
<dbReference type="HAMAP" id="MF_00156">
    <property type="entry name" value="PanB"/>
    <property type="match status" value="1"/>
</dbReference>
<keyword evidence="5 13" id="KW-0808">Transferase</keyword>
<evidence type="ECO:0000256" key="12">
    <source>
        <dbReference type="ARBA" id="ARBA00049172"/>
    </source>
</evidence>
<dbReference type="InterPro" id="IPR003700">
    <property type="entry name" value="Pantoate_hydroxy_MeTrfase"/>
</dbReference>
<dbReference type="InterPro" id="IPR040442">
    <property type="entry name" value="Pyrv_kinase-like_dom_sf"/>
</dbReference>
<dbReference type="AlphaFoldDB" id="J6ESN2"/>
<dbReference type="CDD" id="cd06557">
    <property type="entry name" value="KPHMT-like"/>
    <property type="match status" value="1"/>
</dbReference>
<dbReference type="GeneID" id="25989418"/>
<feature type="region of interest" description="Disordered" evidence="14">
    <location>
        <begin position="71"/>
        <end position="114"/>
    </location>
</feature>
<keyword evidence="13" id="KW-0566">Pantothenate biosynthesis</keyword>
<dbReference type="Pfam" id="PF02548">
    <property type="entry name" value="Pantoate_transf"/>
    <property type="match status" value="1"/>
</dbReference>
<dbReference type="RefSeq" id="XP_014176590.1">
    <property type="nucleotide sequence ID" value="XM_014321115.1"/>
</dbReference>
<evidence type="ECO:0000256" key="4">
    <source>
        <dbReference type="ARBA" id="ARBA00012618"/>
    </source>
</evidence>
<dbReference type="FunFam" id="3.20.20.60:FF:000003">
    <property type="entry name" value="3-methyl-2-oxobutanoate hydroxymethyltransferase"/>
    <property type="match status" value="1"/>
</dbReference>
<dbReference type="SUPFAM" id="SSF51621">
    <property type="entry name" value="Phosphoenolpyruvate/pyruvate domain"/>
    <property type="match status" value="1"/>
</dbReference>
<dbReference type="NCBIfam" id="TIGR00222">
    <property type="entry name" value="panB"/>
    <property type="match status" value="1"/>
</dbReference>
<keyword evidence="7" id="KW-0809">Transit peptide</keyword>
<evidence type="ECO:0000256" key="7">
    <source>
        <dbReference type="ARBA" id="ARBA00022946"/>
    </source>
</evidence>
<evidence type="ECO:0000256" key="3">
    <source>
        <dbReference type="ARBA" id="ARBA00008676"/>
    </source>
</evidence>
<name>J6ESN2_TRIAS</name>
<evidence type="ECO:0000256" key="6">
    <source>
        <dbReference type="ARBA" id="ARBA00022723"/>
    </source>
</evidence>
<evidence type="ECO:0000256" key="9">
    <source>
        <dbReference type="ARBA" id="ARBA00023014"/>
    </source>
</evidence>
<dbReference type="OrthoDB" id="425211at2759"/>